<feature type="compositionally biased region" description="Polar residues" evidence="11">
    <location>
        <begin position="23"/>
        <end position="43"/>
    </location>
</feature>
<keyword evidence="14" id="KW-1185">Reference proteome</keyword>
<dbReference type="Pfam" id="PF01529">
    <property type="entry name" value="DHHC"/>
    <property type="match status" value="1"/>
</dbReference>
<dbReference type="GO" id="GO:0016020">
    <property type="term" value="C:membrane"/>
    <property type="evidence" value="ECO:0007669"/>
    <property type="project" value="UniProtKB-SubCell"/>
</dbReference>
<dbReference type="InterPro" id="IPR039859">
    <property type="entry name" value="PFA4/ZDH16/20/ERF2-like"/>
</dbReference>
<dbReference type="PANTHER" id="PTHR22883">
    <property type="entry name" value="ZINC FINGER DHHC DOMAIN CONTAINING PROTEIN"/>
    <property type="match status" value="1"/>
</dbReference>
<dbReference type="GO" id="GO:0005783">
    <property type="term" value="C:endoplasmic reticulum"/>
    <property type="evidence" value="ECO:0007669"/>
    <property type="project" value="TreeGrafter"/>
</dbReference>
<dbReference type="AlphaFoldDB" id="A0A316UQW7"/>
<comment type="similarity">
    <text evidence="10">Belongs to the DHHC palmitoyltransferase family.</text>
</comment>
<feature type="transmembrane region" description="Helical" evidence="10">
    <location>
        <begin position="240"/>
        <end position="264"/>
    </location>
</feature>
<feature type="transmembrane region" description="Helical" evidence="10">
    <location>
        <begin position="291"/>
        <end position="312"/>
    </location>
</feature>
<reference evidence="13 14" key="1">
    <citation type="journal article" date="2018" name="Mol. Biol. Evol.">
        <title>Broad Genomic Sampling Reveals a Smut Pathogenic Ancestry of the Fungal Clade Ustilaginomycotina.</title>
        <authorList>
            <person name="Kijpornyongpan T."/>
            <person name="Mondo S.J."/>
            <person name="Barry K."/>
            <person name="Sandor L."/>
            <person name="Lee J."/>
            <person name="Lipzen A."/>
            <person name="Pangilinan J."/>
            <person name="LaButti K."/>
            <person name="Hainaut M."/>
            <person name="Henrissat B."/>
            <person name="Grigoriev I.V."/>
            <person name="Spatafora J.W."/>
            <person name="Aime M.C."/>
        </authorList>
    </citation>
    <scope>NUCLEOTIDE SEQUENCE [LARGE SCALE GENOMIC DNA]</scope>
    <source>
        <strain evidence="13 14">MCA 5214</strain>
    </source>
</reference>
<feature type="transmembrane region" description="Helical" evidence="10">
    <location>
        <begin position="91"/>
        <end position="110"/>
    </location>
</feature>
<proteinExistence type="inferred from homology"/>
<evidence type="ECO:0000256" key="8">
    <source>
        <dbReference type="ARBA" id="ARBA00023315"/>
    </source>
</evidence>
<dbReference type="OrthoDB" id="9909019at2759"/>
<dbReference type="PROSITE" id="PS50216">
    <property type="entry name" value="DHHC"/>
    <property type="match status" value="1"/>
</dbReference>
<keyword evidence="7" id="KW-0449">Lipoprotein</keyword>
<evidence type="ECO:0000256" key="7">
    <source>
        <dbReference type="ARBA" id="ARBA00023288"/>
    </source>
</evidence>
<dbReference type="GO" id="GO:0006612">
    <property type="term" value="P:protein targeting to membrane"/>
    <property type="evidence" value="ECO:0007669"/>
    <property type="project" value="TreeGrafter"/>
</dbReference>
<dbReference type="RefSeq" id="XP_025361986.1">
    <property type="nucleotide sequence ID" value="XM_025504440.1"/>
</dbReference>
<evidence type="ECO:0000259" key="12">
    <source>
        <dbReference type="Pfam" id="PF01529"/>
    </source>
</evidence>
<keyword evidence="2 10" id="KW-0808">Transferase</keyword>
<dbReference type="GO" id="GO:0005794">
    <property type="term" value="C:Golgi apparatus"/>
    <property type="evidence" value="ECO:0007669"/>
    <property type="project" value="TreeGrafter"/>
</dbReference>
<evidence type="ECO:0000256" key="5">
    <source>
        <dbReference type="ARBA" id="ARBA00023136"/>
    </source>
</evidence>
<dbReference type="GO" id="GO:0019706">
    <property type="term" value="F:protein-cysteine S-palmitoyltransferase activity"/>
    <property type="evidence" value="ECO:0007669"/>
    <property type="project" value="UniProtKB-EC"/>
</dbReference>
<evidence type="ECO:0000256" key="9">
    <source>
        <dbReference type="ARBA" id="ARBA00048048"/>
    </source>
</evidence>
<feature type="transmembrane region" description="Helical" evidence="10">
    <location>
        <begin position="122"/>
        <end position="142"/>
    </location>
</feature>
<dbReference type="PANTHER" id="PTHR22883:SF488">
    <property type="entry name" value="PALMITOYLTRANSFERASE"/>
    <property type="match status" value="1"/>
</dbReference>
<dbReference type="Proteomes" id="UP000245884">
    <property type="component" value="Unassembled WGS sequence"/>
</dbReference>
<feature type="compositionally biased region" description="Low complexity" evidence="11">
    <location>
        <begin position="9"/>
        <end position="22"/>
    </location>
</feature>
<comment type="catalytic activity">
    <reaction evidence="9 10">
        <text>L-cysteinyl-[protein] + hexadecanoyl-CoA = S-hexadecanoyl-L-cysteinyl-[protein] + CoA</text>
        <dbReference type="Rhea" id="RHEA:36683"/>
        <dbReference type="Rhea" id="RHEA-COMP:10131"/>
        <dbReference type="Rhea" id="RHEA-COMP:11032"/>
        <dbReference type="ChEBI" id="CHEBI:29950"/>
        <dbReference type="ChEBI" id="CHEBI:57287"/>
        <dbReference type="ChEBI" id="CHEBI:57379"/>
        <dbReference type="ChEBI" id="CHEBI:74151"/>
        <dbReference type="EC" id="2.3.1.225"/>
    </reaction>
</comment>
<accession>A0A316UQW7</accession>
<evidence type="ECO:0000256" key="1">
    <source>
        <dbReference type="ARBA" id="ARBA00004141"/>
    </source>
</evidence>
<keyword evidence="5 10" id="KW-0472">Membrane</keyword>
<protein>
    <recommendedName>
        <fullName evidence="10">Palmitoyltransferase</fullName>
        <ecNumber evidence="10">2.3.1.225</ecNumber>
    </recommendedName>
</protein>
<dbReference type="STRING" id="1569628.A0A316UQW7"/>
<dbReference type="GeneID" id="37026263"/>
<evidence type="ECO:0000256" key="2">
    <source>
        <dbReference type="ARBA" id="ARBA00022679"/>
    </source>
</evidence>
<dbReference type="EMBL" id="KZ819668">
    <property type="protein sequence ID" value="PWN27374.1"/>
    <property type="molecule type" value="Genomic_DNA"/>
</dbReference>
<comment type="subcellular location">
    <subcellularLocation>
        <location evidence="1">Membrane</location>
        <topology evidence="1">Multi-pass membrane protein</topology>
    </subcellularLocation>
</comment>
<dbReference type="EC" id="2.3.1.225" evidence="10"/>
<keyword evidence="8 10" id="KW-0012">Acyltransferase</keyword>
<feature type="region of interest" description="Disordered" evidence="11">
    <location>
        <begin position="1"/>
        <end position="68"/>
    </location>
</feature>
<name>A0A316UQW7_9BASI</name>
<evidence type="ECO:0000256" key="6">
    <source>
        <dbReference type="ARBA" id="ARBA00023139"/>
    </source>
</evidence>
<dbReference type="InterPro" id="IPR001594">
    <property type="entry name" value="Palmitoyltrfase_DHHC"/>
</dbReference>
<evidence type="ECO:0000256" key="11">
    <source>
        <dbReference type="SAM" id="MobiDB-lite"/>
    </source>
</evidence>
<evidence type="ECO:0000313" key="14">
    <source>
        <dbReference type="Proteomes" id="UP000245884"/>
    </source>
</evidence>
<sequence>MTGGPLVGTPPAAARRSATRSRNSGNGQASGNTDQEKASSSQGRHPPAISRGTLLHPPGYSQTKERNYTHHSGSNAFLLRGLIMTSHSNPLPFLASLFVTLALGGLWLGFEAPYQWREASPAIPLIFGYLFAGTVVNMGVTAGRDPGVLPRGVDEEPILALPDGDDQDTSRRNDALAIPMPRIVRVRNGRDLTVKWCETCRLYRPPRASHCRVCDNCVEAIDHHCTFLNTCIARRNYMSFFAFLGLALATCAYGVVFCALHLYWLTLPSDSPSGRGGGKSGLGGALGTSPMSGVLFVLILLVMGPLTTLTSYHVRLIMMGRSTVEQVRQLMPRRSCFGHPD</sequence>
<keyword evidence="6" id="KW-0564">Palmitate</keyword>
<comment type="domain">
    <text evidence="10">The DHHC domain is required for palmitoyltransferase activity.</text>
</comment>
<keyword evidence="3 10" id="KW-0812">Transmembrane</keyword>
<gene>
    <name evidence="13" type="ORF">BDZ90DRAFT_220539</name>
</gene>
<evidence type="ECO:0000256" key="4">
    <source>
        <dbReference type="ARBA" id="ARBA00022989"/>
    </source>
</evidence>
<evidence type="ECO:0000256" key="10">
    <source>
        <dbReference type="RuleBase" id="RU079119"/>
    </source>
</evidence>
<evidence type="ECO:0000313" key="13">
    <source>
        <dbReference type="EMBL" id="PWN27374.1"/>
    </source>
</evidence>
<evidence type="ECO:0000256" key="3">
    <source>
        <dbReference type="ARBA" id="ARBA00022692"/>
    </source>
</evidence>
<feature type="domain" description="Palmitoyltransferase DHHC" evidence="12">
    <location>
        <begin position="195"/>
        <end position="329"/>
    </location>
</feature>
<organism evidence="13 14">
    <name type="scientific">Jaminaea rosea</name>
    <dbReference type="NCBI Taxonomy" id="1569628"/>
    <lineage>
        <taxon>Eukaryota</taxon>
        <taxon>Fungi</taxon>
        <taxon>Dikarya</taxon>
        <taxon>Basidiomycota</taxon>
        <taxon>Ustilaginomycotina</taxon>
        <taxon>Exobasidiomycetes</taxon>
        <taxon>Microstromatales</taxon>
        <taxon>Microstromatales incertae sedis</taxon>
        <taxon>Jaminaea</taxon>
    </lineage>
</organism>
<keyword evidence="4 10" id="KW-1133">Transmembrane helix</keyword>